<comment type="caution">
    <text evidence="7">The sequence shown here is derived from an EMBL/GenBank/DDBJ whole genome shotgun (WGS) entry which is preliminary data.</text>
</comment>
<dbReference type="Proteomes" id="UP000253628">
    <property type="component" value="Unassembled WGS sequence"/>
</dbReference>
<dbReference type="InterPro" id="IPR001851">
    <property type="entry name" value="ABC_transp_permease"/>
</dbReference>
<feature type="transmembrane region" description="Helical" evidence="6">
    <location>
        <begin position="227"/>
        <end position="246"/>
    </location>
</feature>
<dbReference type="PANTHER" id="PTHR30482">
    <property type="entry name" value="HIGH-AFFINITY BRANCHED-CHAIN AMINO ACID TRANSPORT SYSTEM PERMEASE"/>
    <property type="match status" value="1"/>
</dbReference>
<reference evidence="7 8" key="1">
    <citation type="submission" date="2018-06" db="EMBL/GenBank/DDBJ databases">
        <title>Genomic Encyclopedia of Type Strains, Phase IV (KMG-IV): sequencing the most valuable type-strain genomes for metagenomic binning, comparative biology and taxonomic classification.</title>
        <authorList>
            <person name="Goeker M."/>
        </authorList>
    </citation>
    <scope>NUCLEOTIDE SEQUENCE [LARGE SCALE GENOMIC DNA]</scope>
    <source>
        <strain evidence="7 8">DSM 25520</strain>
    </source>
</reference>
<evidence type="ECO:0000256" key="3">
    <source>
        <dbReference type="ARBA" id="ARBA00022692"/>
    </source>
</evidence>
<evidence type="ECO:0000313" key="8">
    <source>
        <dbReference type="Proteomes" id="UP000253628"/>
    </source>
</evidence>
<dbReference type="CDD" id="cd06581">
    <property type="entry name" value="TM_PBP1_LivM_like"/>
    <property type="match status" value="1"/>
</dbReference>
<keyword evidence="2" id="KW-1003">Cell membrane</keyword>
<dbReference type="AlphaFoldDB" id="A0A366HGN8"/>
<feature type="transmembrane region" description="Helical" evidence="6">
    <location>
        <begin position="109"/>
        <end position="129"/>
    </location>
</feature>
<keyword evidence="8" id="KW-1185">Reference proteome</keyword>
<evidence type="ECO:0000256" key="4">
    <source>
        <dbReference type="ARBA" id="ARBA00022989"/>
    </source>
</evidence>
<feature type="transmembrane region" description="Helical" evidence="6">
    <location>
        <begin position="149"/>
        <end position="169"/>
    </location>
</feature>
<feature type="transmembrane region" description="Helical" evidence="6">
    <location>
        <begin position="81"/>
        <end position="102"/>
    </location>
</feature>
<evidence type="ECO:0000256" key="5">
    <source>
        <dbReference type="ARBA" id="ARBA00023136"/>
    </source>
</evidence>
<keyword evidence="3 6" id="KW-0812">Transmembrane</keyword>
<feature type="transmembrane region" description="Helical" evidence="6">
    <location>
        <begin position="30"/>
        <end position="49"/>
    </location>
</feature>
<dbReference type="Pfam" id="PF02653">
    <property type="entry name" value="BPD_transp_2"/>
    <property type="match status" value="1"/>
</dbReference>
<sequence>MNQRQILFTVVSLVLLAVLAFAPQLGNDYTTSFMINLLLYANLATVWGIFCGTTRLVSLATAAFFGVGCYAVAAWSEVLPWPVLLVAAALAGGLLALVIGVCTLRLSGMYFVIFTFGVAEMIRQLVTWYESTIQGSVGRYIFLEVTPAQIYWQLLALLAVVWVLGAWLARSRLGFALRLIGEDETAARNCGINTVAVKLIVFVATSMVMAVVGAIVAPRWTYIEPSIAFNSLVSFQVVVMALLGGIAMYFGPVLGVVPMVLAFEIISKYFPDQFSLVLGAIFLFVVYLLPGGFLAVPKRLRRGRE</sequence>
<keyword evidence="4 6" id="KW-1133">Transmembrane helix</keyword>
<feature type="transmembrane region" description="Helical" evidence="6">
    <location>
        <begin position="56"/>
        <end position="75"/>
    </location>
</feature>
<dbReference type="GO" id="GO:0005886">
    <property type="term" value="C:plasma membrane"/>
    <property type="evidence" value="ECO:0007669"/>
    <property type="project" value="UniProtKB-SubCell"/>
</dbReference>
<keyword evidence="5 6" id="KW-0472">Membrane</keyword>
<name>A0A366HGN8_9BURK</name>
<dbReference type="PANTHER" id="PTHR30482:SF17">
    <property type="entry name" value="ABC TRANSPORTER ATP-BINDING PROTEIN"/>
    <property type="match status" value="1"/>
</dbReference>
<accession>A0A366HGN8</accession>
<protein>
    <submittedName>
        <fullName evidence="7">Amino acid/amide ABC transporter membrane protein 2 (HAAT family)</fullName>
    </submittedName>
</protein>
<feature type="transmembrane region" description="Helical" evidence="6">
    <location>
        <begin position="190"/>
        <end position="215"/>
    </location>
</feature>
<evidence type="ECO:0000256" key="1">
    <source>
        <dbReference type="ARBA" id="ARBA00004651"/>
    </source>
</evidence>
<gene>
    <name evidence="7" type="ORF">DFR37_102192</name>
</gene>
<evidence type="ECO:0000256" key="2">
    <source>
        <dbReference type="ARBA" id="ARBA00022475"/>
    </source>
</evidence>
<dbReference type="EMBL" id="QNRQ01000002">
    <property type="protein sequence ID" value="RBP41813.1"/>
    <property type="molecule type" value="Genomic_DNA"/>
</dbReference>
<dbReference type="GO" id="GO:0015658">
    <property type="term" value="F:branched-chain amino acid transmembrane transporter activity"/>
    <property type="evidence" value="ECO:0007669"/>
    <property type="project" value="InterPro"/>
</dbReference>
<comment type="subcellular location">
    <subcellularLocation>
        <location evidence="1">Cell membrane</location>
        <topology evidence="1">Multi-pass membrane protein</topology>
    </subcellularLocation>
</comment>
<feature type="transmembrane region" description="Helical" evidence="6">
    <location>
        <begin position="276"/>
        <end position="296"/>
    </location>
</feature>
<evidence type="ECO:0000256" key="6">
    <source>
        <dbReference type="SAM" id="Phobius"/>
    </source>
</evidence>
<dbReference type="RefSeq" id="WP_211317211.1">
    <property type="nucleotide sequence ID" value="NZ_JACCEU010000002.1"/>
</dbReference>
<evidence type="ECO:0000313" key="7">
    <source>
        <dbReference type="EMBL" id="RBP41813.1"/>
    </source>
</evidence>
<organism evidence="7 8">
    <name type="scientific">Eoetvoesiella caeni</name>
    <dbReference type="NCBI Taxonomy" id="645616"/>
    <lineage>
        <taxon>Bacteria</taxon>
        <taxon>Pseudomonadati</taxon>
        <taxon>Pseudomonadota</taxon>
        <taxon>Betaproteobacteria</taxon>
        <taxon>Burkholderiales</taxon>
        <taxon>Alcaligenaceae</taxon>
        <taxon>Eoetvoesiella</taxon>
    </lineage>
</organism>
<dbReference type="InterPro" id="IPR043428">
    <property type="entry name" value="LivM-like"/>
</dbReference>
<proteinExistence type="predicted"/>